<evidence type="ECO:0000313" key="2">
    <source>
        <dbReference type="Proteomes" id="UP000008181"/>
    </source>
</evidence>
<protein>
    <submittedName>
        <fullName evidence="1">Uncharacterized protein</fullName>
    </submittedName>
</protein>
<name>G2QXP0_THETT</name>
<proteinExistence type="predicted"/>
<dbReference type="KEGG" id="ttt:THITE_2106451"/>
<dbReference type="Proteomes" id="UP000008181">
    <property type="component" value="Chromosome 1"/>
</dbReference>
<dbReference type="AlphaFoldDB" id="G2QXP0"/>
<gene>
    <name evidence="1" type="ORF">THITE_2106451</name>
</gene>
<reference evidence="1 2" key="1">
    <citation type="journal article" date="2011" name="Nat. Biotechnol.">
        <title>Comparative genomic analysis of the thermophilic biomass-degrading fungi Myceliophthora thermophila and Thielavia terrestris.</title>
        <authorList>
            <person name="Berka R.M."/>
            <person name="Grigoriev I.V."/>
            <person name="Otillar R."/>
            <person name="Salamov A."/>
            <person name="Grimwood J."/>
            <person name="Reid I."/>
            <person name="Ishmael N."/>
            <person name="John T."/>
            <person name="Darmond C."/>
            <person name="Moisan M.-C."/>
            <person name="Henrissat B."/>
            <person name="Coutinho P.M."/>
            <person name="Lombard V."/>
            <person name="Natvig D.O."/>
            <person name="Lindquist E."/>
            <person name="Schmutz J."/>
            <person name="Lucas S."/>
            <person name="Harris P."/>
            <person name="Powlowski J."/>
            <person name="Bellemare A."/>
            <person name="Taylor D."/>
            <person name="Butler G."/>
            <person name="de Vries R.P."/>
            <person name="Allijn I.E."/>
            <person name="van den Brink J."/>
            <person name="Ushinsky S."/>
            <person name="Storms R."/>
            <person name="Powell A.J."/>
            <person name="Paulsen I.T."/>
            <person name="Elbourne L.D.H."/>
            <person name="Baker S.E."/>
            <person name="Magnuson J."/>
            <person name="LaBoissiere S."/>
            <person name="Clutterbuck A.J."/>
            <person name="Martinez D."/>
            <person name="Wogulis M."/>
            <person name="de Leon A.L."/>
            <person name="Rey M.W."/>
            <person name="Tsang A."/>
        </authorList>
    </citation>
    <scope>NUCLEOTIDE SEQUENCE [LARGE SCALE GENOMIC DNA]</scope>
    <source>
        <strain evidence="2">ATCC 38088 / NRRL 8126</strain>
    </source>
</reference>
<sequence>MLFDEWDYGDMKERLRVILTKLNRPALMRHGELVRGQRLTMSEPFSAGQYWI</sequence>
<dbReference type="RefSeq" id="XP_003648694.1">
    <property type="nucleotide sequence ID" value="XM_003648646.1"/>
</dbReference>
<dbReference type="OrthoDB" id="10003767at2759"/>
<dbReference type="HOGENOM" id="CLU_3088957_0_0_1"/>
<keyword evidence="2" id="KW-1185">Reference proteome</keyword>
<organism evidence="1 2">
    <name type="scientific">Thermothielavioides terrestris (strain ATCC 38088 / NRRL 8126)</name>
    <name type="common">Thielavia terrestris</name>
    <dbReference type="NCBI Taxonomy" id="578455"/>
    <lineage>
        <taxon>Eukaryota</taxon>
        <taxon>Fungi</taxon>
        <taxon>Dikarya</taxon>
        <taxon>Ascomycota</taxon>
        <taxon>Pezizomycotina</taxon>
        <taxon>Sordariomycetes</taxon>
        <taxon>Sordariomycetidae</taxon>
        <taxon>Sordariales</taxon>
        <taxon>Chaetomiaceae</taxon>
        <taxon>Thermothielavioides</taxon>
        <taxon>Thermothielavioides terrestris</taxon>
    </lineage>
</organism>
<accession>G2QXP0</accession>
<dbReference type="GeneID" id="11521552"/>
<evidence type="ECO:0000313" key="1">
    <source>
        <dbReference type="EMBL" id="AEO62358.1"/>
    </source>
</evidence>
<dbReference type="EMBL" id="CP003009">
    <property type="protein sequence ID" value="AEO62358.1"/>
    <property type="molecule type" value="Genomic_DNA"/>
</dbReference>